<dbReference type="InterPro" id="IPR001645">
    <property type="entry name" value="Folylpolyglutamate_synth"/>
</dbReference>
<dbReference type="STRING" id="7719.ENSCINP00000008444"/>
<dbReference type="PANTHER" id="PTHR11136">
    <property type="entry name" value="FOLYLPOLYGLUTAMATE SYNTHASE-RELATED"/>
    <property type="match status" value="1"/>
</dbReference>
<dbReference type="GeneTree" id="ENSGT00390000016526"/>
<evidence type="ECO:0000256" key="10">
    <source>
        <dbReference type="ARBA" id="ARBA00022741"/>
    </source>
</evidence>
<evidence type="ECO:0000256" key="9">
    <source>
        <dbReference type="ARBA" id="ARBA00022723"/>
    </source>
</evidence>
<keyword evidence="13 19" id="KW-0460">Magnesium</keyword>
<comment type="catalytic activity">
    <reaction evidence="16 17">
        <text>(6S)-5,6,7,8-tetrahydrofolyl-(gamma-L-Glu)(n) + L-glutamate + ATP = (6S)-5,6,7,8-tetrahydrofolyl-(gamma-L-Glu)(n+1) + ADP + phosphate + H(+)</text>
        <dbReference type="Rhea" id="RHEA:10580"/>
        <dbReference type="Rhea" id="RHEA-COMP:14738"/>
        <dbReference type="Rhea" id="RHEA-COMP:14740"/>
        <dbReference type="ChEBI" id="CHEBI:15378"/>
        <dbReference type="ChEBI" id="CHEBI:29985"/>
        <dbReference type="ChEBI" id="CHEBI:30616"/>
        <dbReference type="ChEBI" id="CHEBI:43474"/>
        <dbReference type="ChEBI" id="CHEBI:141005"/>
        <dbReference type="ChEBI" id="CHEBI:456216"/>
        <dbReference type="EC" id="6.3.2.17"/>
    </reaction>
</comment>
<dbReference type="UniPathway" id="UPA00850"/>
<evidence type="ECO:0000313" key="21">
    <source>
        <dbReference type="Proteomes" id="UP000008144"/>
    </source>
</evidence>
<feature type="binding site" evidence="19">
    <location>
        <position position="158"/>
    </location>
    <ligand>
        <name>Mg(2+)</name>
        <dbReference type="ChEBI" id="CHEBI:18420"/>
        <label>1</label>
    </ligand>
</feature>
<accession>F6YHL8</accession>
<keyword evidence="10 18" id="KW-0547">Nucleotide-binding</keyword>
<feature type="binding site" evidence="18">
    <location>
        <position position="313"/>
    </location>
    <ligand>
        <name>ATP</name>
        <dbReference type="ChEBI" id="CHEBI:30616"/>
    </ligand>
</feature>
<dbReference type="InParanoid" id="F6YHL8"/>
<dbReference type="GO" id="GO:0005524">
    <property type="term" value="F:ATP binding"/>
    <property type="evidence" value="ECO:0007669"/>
    <property type="project" value="UniProtKB-KW"/>
</dbReference>
<dbReference type="InterPro" id="IPR036565">
    <property type="entry name" value="Mur-like_cat_sf"/>
</dbReference>
<comment type="pathway">
    <text evidence="4 17">Cofactor biosynthesis; tetrahydrofolylpolyglutamate biosynthesis.</text>
</comment>
<evidence type="ECO:0000256" key="1">
    <source>
        <dbReference type="ARBA" id="ARBA00004273"/>
    </source>
</evidence>
<keyword evidence="6" id="KW-0963">Cytoplasm</keyword>
<dbReference type="NCBIfam" id="TIGR01499">
    <property type="entry name" value="folC"/>
    <property type="match status" value="1"/>
</dbReference>
<evidence type="ECO:0000256" key="19">
    <source>
        <dbReference type="PIRSR" id="PIRSR038895-2"/>
    </source>
</evidence>
<evidence type="ECO:0000256" key="16">
    <source>
        <dbReference type="ARBA" id="ARBA00047493"/>
    </source>
</evidence>
<dbReference type="EC" id="6.3.2.17" evidence="17"/>
<dbReference type="HOGENOM" id="CLU_015869_0_3_1"/>
<dbReference type="InterPro" id="IPR023600">
    <property type="entry name" value="Folylpolyglutamate_synth_euk"/>
</dbReference>
<comment type="function">
    <text evidence="17">Catalyzes conversion of folates to polyglutamate derivatives allowing concentration of folate compounds in the cell and the intracellular retention of these cofactors, which are important substrates for most of the folate-dependent enzymes that are involved in one-carbon transfer reactions involved in purine, pyrimidine and amino acid synthesis.</text>
</comment>
<dbReference type="GO" id="GO:0046901">
    <property type="term" value="P:tetrahydrofolylpolyglutamate biosynthetic process"/>
    <property type="evidence" value="ECO:0000318"/>
    <property type="project" value="GO_Central"/>
</dbReference>
<sequence>KATKPLDKRTAIQALNSLRIHEMPVELKSTSYVTDLMQAYMRRMQITDQDRDDMKIIHVAGTKGKGSTCVFVESILQKHGLKTGLLTSPHLVEVRERIRVNGKPISNEMFFKYFWEVSELLQVYDGNSELRKPNFVQMLTAMAFYAFKHETVDVAVVETSIGGAYDITNVIDTPVCCGVTSLGIDHTEYLGSSLKEIAWHKSGIFKPGAPVFTVPQPEEAMSVLQQRAVDSGSELMVVPEFDLYPGAKKLNLGLAGSHQKYNASLALQLTQCWLQRTSQQYVASALDSHTSQDIFPINQTVQEALRASRWEGRCHVIKFSSVTFYIDGAHTEESLHCATKWFKEETTKEKSALDSPCEKILMFNASTKRNFQKFLQILFPCDFSQSIFVPNVATFSPMENLDQANVSIPIENQIFQVFRNRDAWREICNSKNRPIPNDKSTAFLTVADALSAVEYTPMDFNGKHLQVLVTGSLHLVGSLLLILKNIN</sequence>
<feature type="binding site" evidence="19">
    <location>
        <position position="186"/>
    </location>
    <ligand>
        <name>Mg(2+)</name>
        <dbReference type="ChEBI" id="CHEBI:18420"/>
        <label>1</label>
    </ligand>
</feature>
<keyword evidence="11" id="KW-0999">Mitochondrion inner membrane</keyword>
<dbReference type="GO" id="GO:0046872">
    <property type="term" value="F:metal ion binding"/>
    <property type="evidence" value="ECO:0007669"/>
    <property type="project" value="UniProtKB-KW"/>
</dbReference>
<keyword evidence="7 17" id="KW-0554">One-carbon metabolism</keyword>
<comment type="similarity">
    <text evidence="5 17">Belongs to the folylpolyglutamate synthase family.</text>
</comment>
<dbReference type="AlphaFoldDB" id="F6YHL8"/>
<evidence type="ECO:0000256" key="17">
    <source>
        <dbReference type="PIRNR" id="PIRNR038895"/>
    </source>
</evidence>
<evidence type="ECO:0000256" key="5">
    <source>
        <dbReference type="ARBA" id="ARBA00008276"/>
    </source>
</evidence>
<evidence type="ECO:0000256" key="12">
    <source>
        <dbReference type="ARBA" id="ARBA00022840"/>
    </source>
</evidence>
<dbReference type="EMBL" id="EAAA01000048">
    <property type="status" value="NOT_ANNOTATED_CDS"/>
    <property type="molecule type" value="Genomic_DNA"/>
</dbReference>
<comment type="subcellular location">
    <subcellularLocation>
        <location evidence="3">Cytoplasm</location>
    </subcellularLocation>
    <subcellularLocation>
        <location evidence="1">Mitochondrion inner membrane</location>
    </subcellularLocation>
    <subcellularLocation>
        <location evidence="2">Mitochondrion matrix</location>
    </subcellularLocation>
</comment>
<comment type="cofactor">
    <cofactor evidence="17">
        <name>a monovalent cation</name>
        <dbReference type="ChEBI" id="CHEBI:60242"/>
    </cofactor>
    <text evidence="17">A monovalent cation.</text>
</comment>
<evidence type="ECO:0000256" key="13">
    <source>
        <dbReference type="ARBA" id="ARBA00022842"/>
    </source>
</evidence>
<dbReference type="GO" id="GO:0004326">
    <property type="term" value="F:tetrahydrofolylpolyglutamate synthase activity"/>
    <property type="evidence" value="ECO:0000318"/>
    <property type="project" value="GO_Central"/>
</dbReference>
<organism evidence="20 21">
    <name type="scientific">Ciona intestinalis</name>
    <name type="common">Transparent sea squirt</name>
    <name type="synonym">Ascidia intestinalis</name>
    <dbReference type="NCBI Taxonomy" id="7719"/>
    <lineage>
        <taxon>Eukaryota</taxon>
        <taxon>Metazoa</taxon>
        <taxon>Chordata</taxon>
        <taxon>Tunicata</taxon>
        <taxon>Ascidiacea</taxon>
        <taxon>Phlebobranchia</taxon>
        <taxon>Cionidae</taxon>
        <taxon>Ciona</taxon>
    </lineage>
</organism>
<evidence type="ECO:0000256" key="18">
    <source>
        <dbReference type="PIRSR" id="PIRSR038895-1"/>
    </source>
</evidence>
<dbReference type="FunFam" id="3.40.1190.10:FF:000020">
    <property type="entry name" value="Folylpolyglutamate synthase"/>
    <property type="match status" value="1"/>
</dbReference>
<keyword evidence="9 19" id="KW-0479">Metal-binding</keyword>
<keyword evidence="15" id="KW-0472">Membrane</keyword>
<dbReference type="FunCoup" id="F6YHL8">
    <property type="interactions" value="138"/>
</dbReference>
<dbReference type="GO" id="GO:0005743">
    <property type="term" value="C:mitochondrial inner membrane"/>
    <property type="evidence" value="ECO:0007669"/>
    <property type="project" value="UniProtKB-SubCell"/>
</dbReference>
<keyword evidence="8 17" id="KW-0436">Ligase</keyword>
<dbReference type="OMA" id="THALFCT"/>
<evidence type="ECO:0000256" key="11">
    <source>
        <dbReference type="ARBA" id="ARBA00022792"/>
    </source>
</evidence>
<dbReference type="InterPro" id="IPR018109">
    <property type="entry name" value="Folylpolyglutamate_synth_CS"/>
</dbReference>
<dbReference type="GO" id="GO:0005829">
    <property type="term" value="C:cytosol"/>
    <property type="evidence" value="ECO:0000318"/>
    <property type="project" value="GO_Central"/>
</dbReference>
<dbReference type="PIRSF" id="PIRSF038895">
    <property type="entry name" value="FPGS"/>
    <property type="match status" value="1"/>
</dbReference>
<proteinExistence type="inferred from homology"/>
<dbReference type="PROSITE" id="PS01011">
    <property type="entry name" value="FOLYLPOLYGLU_SYNT_1"/>
    <property type="match status" value="1"/>
</dbReference>
<dbReference type="SUPFAM" id="SSF53623">
    <property type="entry name" value="MurD-like peptide ligases, catalytic domain"/>
    <property type="match status" value="1"/>
</dbReference>
<evidence type="ECO:0000256" key="8">
    <source>
        <dbReference type="ARBA" id="ARBA00022598"/>
    </source>
</evidence>
<evidence type="ECO:0000256" key="3">
    <source>
        <dbReference type="ARBA" id="ARBA00004496"/>
    </source>
</evidence>
<evidence type="ECO:0000313" key="20">
    <source>
        <dbReference type="Ensembl" id="ENSCINP00000008444.3"/>
    </source>
</evidence>
<dbReference type="InterPro" id="IPR036615">
    <property type="entry name" value="Mur_ligase_C_dom_sf"/>
</dbReference>
<evidence type="ECO:0000256" key="15">
    <source>
        <dbReference type="ARBA" id="ARBA00023136"/>
    </source>
</evidence>
<evidence type="ECO:0000256" key="2">
    <source>
        <dbReference type="ARBA" id="ARBA00004305"/>
    </source>
</evidence>
<protein>
    <recommendedName>
        <fullName evidence="17">Folylpolyglutamate synthase</fullName>
        <ecNumber evidence="17">6.3.2.17</ecNumber>
    </recommendedName>
    <alternativeName>
        <fullName evidence="17">Folylpoly-gamma-glutamate synthetase</fullName>
    </alternativeName>
    <alternativeName>
        <fullName evidence="17">Tetrahydrofolylpolyglutamate synthase</fullName>
    </alternativeName>
</protein>
<dbReference type="Proteomes" id="UP000008144">
    <property type="component" value="Chromosome 1"/>
</dbReference>
<feature type="binding site" evidence="18">
    <location>
        <position position="327"/>
    </location>
    <ligand>
        <name>ATP</name>
        <dbReference type="ChEBI" id="CHEBI:30616"/>
    </ligand>
</feature>
<dbReference type="Gene3D" id="3.90.190.20">
    <property type="entry name" value="Mur ligase, C-terminal domain"/>
    <property type="match status" value="1"/>
</dbReference>
<keyword evidence="12 18" id="KW-0067">ATP-binding</keyword>
<dbReference type="GO" id="GO:0005759">
    <property type="term" value="C:mitochondrial matrix"/>
    <property type="evidence" value="ECO:0007669"/>
    <property type="project" value="UniProtKB-SubCell"/>
</dbReference>
<dbReference type="GO" id="GO:0005739">
    <property type="term" value="C:mitochondrion"/>
    <property type="evidence" value="ECO:0000318"/>
    <property type="project" value="GO_Central"/>
</dbReference>
<dbReference type="Gene3D" id="3.40.1190.10">
    <property type="entry name" value="Mur-like, catalytic domain"/>
    <property type="match status" value="1"/>
</dbReference>
<evidence type="ECO:0000256" key="4">
    <source>
        <dbReference type="ARBA" id="ARBA00005150"/>
    </source>
</evidence>
<feature type="binding site" evidence="19">
    <location>
        <position position="88"/>
    </location>
    <ligand>
        <name>Mg(2+)</name>
        <dbReference type="ChEBI" id="CHEBI:18420"/>
        <label>1</label>
    </ligand>
</feature>
<evidence type="ECO:0000256" key="6">
    <source>
        <dbReference type="ARBA" id="ARBA00022490"/>
    </source>
</evidence>
<keyword evidence="21" id="KW-1185">Reference proteome</keyword>
<name>F6YHL8_CIOIN</name>
<reference evidence="21" key="1">
    <citation type="journal article" date="2002" name="Science">
        <title>The draft genome of Ciona intestinalis: insights into chordate and vertebrate origins.</title>
        <authorList>
            <person name="Dehal P."/>
            <person name="Satou Y."/>
            <person name="Campbell R.K."/>
            <person name="Chapman J."/>
            <person name="Degnan B."/>
            <person name="De Tomaso A."/>
            <person name="Davidson B."/>
            <person name="Di Gregorio A."/>
            <person name="Gelpke M."/>
            <person name="Goodstein D.M."/>
            <person name="Harafuji N."/>
            <person name="Hastings K.E."/>
            <person name="Ho I."/>
            <person name="Hotta K."/>
            <person name="Huang W."/>
            <person name="Kawashima T."/>
            <person name="Lemaire P."/>
            <person name="Martinez D."/>
            <person name="Meinertzhagen I.A."/>
            <person name="Necula S."/>
            <person name="Nonaka M."/>
            <person name="Putnam N."/>
            <person name="Rash S."/>
            <person name="Saiga H."/>
            <person name="Satake M."/>
            <person name="Terry A."/>
            <person name="Yamada L."/>
            <person name="Wang H.G."/>
            <person name="Awazu S."/>
            <person name="Azumi K."/>
            <person name="Boore J."/>
            <person name="Branno M."/>
            <person name="Chin-Bow S."/>
            <person name="DeSantis R."/>
            <person name="Doyle S."/>
            <person name="Francino P."/>
            <person name="Keys D.N."/>
            <person name="Haga S."/>
            <person name="Hayashi H."/>
            <person name="Hino K."/>
            <person name="Imai K.S."/>
            <person name="Inaba K."/>
            <person name="Kano S."/>
            <person name="Kobayashi K."/>
            <person name="Kobayashi M."/>
            <person name="Lee B.I."/>
            <person name="Makabe K.W."/>
            <person name="Manohar C."/>
            <person name="Matassi G."/>
            <person name="Medina M."/>
            <person name="Mochizuki Y."/>
            <person name="Mount S."/>
            <person name="Morishita T."/>
            <person name="Miura S."/>
            <person name="Nakayama A."/>
            <person name="Nishizaka S."/>
            <person name="Nomoto H."/>
            <person name="Ohta F."/>
            <person name="Oishi K."/>
            <person name="Rigoutsos I."/>
            <person name="Sano M."/>
            <person name="Sasaki A."/>
            <person name="Sasakura Y."/>
            <person name="Shoguchi E."/>
            <person name="Shin-i T."/>
            <person name="Spagnuolo A."/>
            <person name="Stainier D."/>
            <person name="Suzuki M.M."/>
            <person name="Tassy O."/>
            <person name="Takatori N."/>
            <person name="Tokuoka M."/>
            <person name="Yagi K."/>
            <person name="Yoshizaki F."/>
            <person name="Wada S."/>
            <person name="Zhang C."/>
            <person name="Hyatt P.D."/>
            <person name="Larimer F."/>
            <person name="Detter C."/>
            <person name="Doggett N."/>
            <person name="Glavina T."/>
            <person name="Hawkins T."/>
            <person name="Richardson P."/>
            <person name="Lucas S."/>
            <person name="Kohara Y."/>
            <person name="Levine M."/>
            <person name="Satoh N."/>
            <person name="Rokhsar D.S."/>
        </authorList>
    </citation>
    <scope>NUCLEOTIDE SEQUENCE [LARGE SCALE GENOMIC DNA]</scope>
</reference>
<reference evidence="20" key="4">
    <citation type="submission" date="2025-09" db="UniProtKB">
        <authorList>
            <consortium name="Ensembl"/>
        </authorList>
    </citation>
    <scope>IDENTIFICATION</scope>
</reference>
<dbReference type="SUPFAM" id="SSF53244">
    <property type="entry name" value="MurD-like peptide ligases, peptide-binding domain"/>
    <property type="match status" value="1"/>
</dbReference>
<dbReference type="Ensembl" id="ENSCINT00000008444.3">
    <property type="protein sequence ID" value="ENSCINP00000008444.3"/>
    <property type="gene ID" value="ENSCING00000004096.3"/>
</dbReference>
<dbReference type="PANTHER" id="PTHR11136:SF5">
    <property type="entry name" value="FOLYLPOLYGLUTAMATE SYNTHASE, MITOCHONDRIAL"/>
    <property type="match status" value="1"/>
</dbReference>
<keyword evidence="14" id="KW-0496">Mitochondrion</keyword>
<reference evidence="20" key="3">
    <citation type="submission" date="2025-08" db="UniProtKB">
        <authorList>
            <consortium name="Ensembl"/>
        </authorList>
    </citation>
    <scope>IDENTIFICATION</scope>
</reference>
<evidence type="ECO:0000256" key="7">
    <source>
        <dbReference type="ARBA" id="ARBA00022563"/>
    </source>
</evidence>
<dbReference type="GO" id="GO:0005737">
    <property type="term" value="C:cytoplasm"/>
    <property type="evidence" value="ECO:0000318"/>
    <property type="project" value="GO_Central"/>
</dbReference>
<evidence type="ECO:0000256" key="14">
    <source>
        <dbReference type="ARBA" id="ARBA00023128"/>
    </source>
</evidence>
<reference evidence="20" key="2">
    <citation type="journal article" date="2008" name="Genome Biol.">
        <title>Improved genome assembly and evidence-based global gene model set for the chordate Ciona intestinalis: new insight into intron and operon populations.</title>
        <authorList>
            <person name="Satou Y."/>
            <person name="Mineta K."/>
            <person name="Ogasawara M."/>
            <person name="Sasakura Y."/>
            <person name="Shoguchi E."/>
            <person name="Ueno K."/>
            <person name="Yamada L."/>
            <person name="Matsumoto J."/>
            <person name="Wasserscheid J."/>
            <person name="Dewar K."/>
            <person name="Wiley G.B."/>
            <person name="Macmil S.L."/>
            <person name="Roe B.A."/>
            <person name="Zeller R.W."/>
            <person name="Hastings K.E."/>
            <person name="Lemaire P."/>
            <person name="Lindquist E."/>
            <person name="Endo T."/>
            <person name="Hotta K."/>
            <person name="Inaba K."/>
        </authorList>
    </citation>
    <scope>NUCLEOTIDE SEQUENCE [LARGE SCALE GENOMIC DNA]</scope>
    <source>
        <strain evidence="20">wild type</strain>
    </source>
</reference>
<dbReference type="GO" id="GO:0006730">
    <property type="term" value="P:one-carbon metabolic process"/>
    <property type="evidence" value="ECO:0007669"/>
    <property type="project" value="UniProtKB-KW"/>
</dbReference>